<dbReference type="InterPro" id="IPR028082">
    <property type="entry name" value="Peripla_BP_I"/>
</dbReference>
<evidence type="ECO:0000313" key="7">
    <source>
        <dbReference type="Proteomes" id="UP000095228"/>
    </source>
</evidence>
<dbReference type="KEGG" id="obg:Verru16b_01400"/>
<evidence type="ECO:0000259" key="5">
    <source>
        <dbReference type="PROSITE" id="PS50932"/>
    </source>
</evidence>
<proteinExistence type="predicted"/>
<evidence type="ECO:0000313" key="6">
    <source>
        <dbReference type="EMBL" id="AOS44339.1"/>
    </source>
</evidence>
<protein>
    <submittedName>
        <fullName evidence="6">DNA-binding transcriptional regulator GalS</fullName>
    </submittedName>
</protein>
<reference evidence="6 7" key="1">
    <citation type="submission" date="2016-06" db="EMBL/GenBank/DDBJ databases">
        <title>Three novel species with peptidoglycan cell walls form the new genus Lacunisphaera gen. nov. in the family Opitutaceae of the verrucomicrobial subdivision 4.</title>
        <authorList>
            <person name="Rast P."/>
            <person name="Gloeckner I."/>
            <person name="Jogler M."/>
            <person name="Boedeker C."/>
            <person name="Jeske O."/>
            <person name="Wiegand S."/>
            <person name="Reinhardt R."/>
            <person name="Schumann P."/>
            <person name="Rohde M."/>
            <person name="Spring S."/>
            <person name="Gloeckner F.O."/>
            <person name="Jogler C."/>
        </authorList>
    </citation>
    <scope>NUCLEOTIDE SEQUENCE [LARGE SCALE GENOMIC DNA]</scope>
    <source>
        <strain evidence="6 7">IG16b</strain>
    </source>
</reference>
<keyword evidence="2" id="KW-0805">Transcription regulation</keyword>
<dbReference type="InterPro" id="IPR010982">
    <property type="entry name" value="Lambda_DNA-bd_dom_sf"/>
</dbReference>
<dbReference type="Gene3D" id="1.10.260.40">
    <property type="entry name" value="lambda repressor-like DNA-binding domains"/>
    <property type="match status" value="1"/>
</dbReference>
<accession>A0A1D8ATW8</accession>
<dbReference type="GO" id="GO:0000976">
    <property type="term" value="F:transcription cis-regulatory region binding"/>
    <property type="evidence" value="ECO:0007669"/>
    <property type="project" value="TreeGrafter"/>
</dbReference>
<dbReference type="Proteomes" id="UP000095228">
    <property type="component" value="Chromosome"/>
</dbReference>
<evidence type="ECO:0000256" key="1">
    <source>
        <dbReference type="ARBA" id="ARBA00022491"/>
    </source>
</evidence>
<keyword evidence="7" id="KW-1185">Reference proteome</keyword>
<dbReference type="STRING" id="1838286.Verru16b_01400"/>
<dbReference type="CDD" id="cd01392">
    <property type="entry name" value="HTH_LacI"/>
    <property type="match status" value="1"/>
</dbReference>
<dbReference type="Gene3D" id="3.40.50.2300">
    <property type="match status" value="2"/>
</dbReference>
<dbReference type="InterPro" id="IPR046335">
    <property type="entry name" value="LacI/GalR-like_sensor"/>
</dbReference>
<organism evidence="6 7">
    <name type="scientific">Lacunisphaera limnophila</name>
    <dbReference type="NCBI Taxonomy" id="1838286"/>
    <lineage>
        <taxon>Bacteria</taxon>
        <taxon>Pseudomonadati</taxon>
        <taxon>Verrucomicrobiota</taxon>
        <taxon>Opitutia</taxon>
        <taxon>Opitutales</taxon>
        <taxon>Opitutaceae</taxon>
        <taxon>Lacunisphaera</taxon>
    </lineage>
</organism>
<dbReference type="EMBL" id="CP016094">
    <property type="protein sequence ID" value="AOS44339.1"/>
    <property type="molecule type" value="Genomic_DNA"/>
</dbReference>
<dbReference type="PROSITE" id="PS50932">
    <property type="entry name" value="HTH_LACI_2"/>
    <property type="match status" value="1"/>
</dbReference>
<dbReference type="Pfam" id="PF00356">
    <property type="entry name" value="LacI"/>
    <property type="match status" value="1"/>
</dbReference>
<keyword evidence="4" id="KW-0804">Transcription</keyword>
<keyword evidence="3 6" id="KW-0238">DNA-binding</keyword>
<dbReference type="SUPFAM" id="SSF53822">
    <property type="entry name" value="Periplasmic binding protein-like I"/>
    <property type="match status" value="1"/>
</dbReference>
<dbReference type="AlphaFoldDB" id="A0A1D8ATW8"/>
<dbReference type="SUPFAM" id="SSF47413">
    <property type="entry name" value="lambda repressor-like DNA-binding domains"/>
    <property type="match status" value="1"/>
</dbReference>
<feature type="domain" description="HTH lacI-type" evidence="5">
    <location>
        <begin position="4"/>
        <end position="58"/>
    </location>
</feature>
<dbReference type="GO" id="GO:0003700">
    <property type="term" value="F:DNA-binding transcription factor activity"/>
    <property type="evidence" value="ECO:0007669"/>
    <property type="project" value="TreeGrafter"/>
</dbReference>
<dbReference type="Pfam" id="PF13377">
    <property type="entry name" value="Peripla_BP_3"/>
    <property type="match status" value="1"/>
</dbReference>
<keyword evidence="1" id="KW-0678">Repressor</keyword>
<evidence type="ECO:0000256" key="3">
    <source>
        <dbReference type="ARBA" id="ARBA00023125"/>
    </source>
</evidence>
<dbReference type="PANTHER" id="PTHR30146">
    <property type="entry name" value="LACI-RELATED TRANSCRIPTIONAL REPRESSOR"/>
    <property type="match status" value="1"/>
</dbReference>
<sequence length="345" mass="39316">MVMVTQKDVARDTGLSQTAVSLALRNSPEVSTSTIRLVRAAAKRLHYRPDPMISALMAQRHRRHKSTFRAKIAFLTAFPQRNEWRESAYSAGCFAGARQAALDRGYVCEPVWLREPGVTAQRMSGILWTQNVQGLLFAPLPVDYPSLEIEWGKFSALSLDYSLARPVLSRVVDDHAFGIERVLEEIGRRNYRRPGLVLRASQDVRTHHSRLGVFLVQHRLRPEWEEVAPLILPEDRWDERLFAEWVRRERPDVVLTEEDRLPAFARTLGLRVPRDLGIAFFYKDHPTRTLSGLQINSDAVGATAANILIRMIETNERGAPTTPTTTLVQSFTWNDGRTLRRPTRS</sequence>
<dbReference type="InterPro" id="IPR000843">
    <property type="entry name" value="HTH_LacI"/>
</dbReference>
<evidence type="ECO:0000256" key="2">
    <source>
        <dbReference type="ARBA" id="ARBA00023015"/>
    </source>
</evidence>
<dbReference type="PANTHER" id="PTHR30146:SF148">
    <property type="entry name" value="HTH-TYPE TRANSCRIPTIONAL REPRESSOR PURR-RELATED"/>
    <property type="match status" value="1"/>
</dbReference>
<evidence type="ECO:0000256" key="4">
    <source>
        <dbReference type="ARBA" id="ARBA00023163"/>
    </source>
</evidence>
<gene>
    <name evidence="6" type="ORF">Verru16b_01400</name>
</gene>
<dbReference type="SMART" id="SM00354">
    <property type="entry name" value="HTH_LACI"/>
    <property type="match status" value="1"/>
</dbReference>
<name>A0A1D8ATW8_9BACT</name>